<evidence type="ECO:0000313" key="2">
    <source>
        <dbReference type="Proteomes" id="UP001176960"/>
    </source>
</evidence>
<dbReference type="RefSeq" id="WP_289842912.1">
    <property type="nucleotide sequence ID" value="NZ_CATKSH010000012.1"/>
</dbReference>
<proteinExistence type="predicted"/>
<sequence>MTETHPHLLEPPASFKEAARTAFDTLRASDAWCINDNVVVDGLREAAILMLVKNVDDIIGVNLRHHYHLGFRRFLLLDNNSTDRTADIITRFRLERPDAGVLHITDFEVAYQQAAKMAALSLFAEQYFRVSSPPLRWLFFVDADEFITCCTRRGHEAAAAFNHVLADGDASVLLFNWAQTALYSQRHQALTQFGPTLGETDLSVWPSMKVSVEKVAVRTRESLFPTMGNHFVEEFRRSPAVLRNMSEFGFFMLHVPMRSTEQLRRKLEEGVRALDAANLHPSLGGHWRFYESAYRQDGDDALRHFLDAHIQDCL</sequence>
<dbReference type="Pfam" id="PF13704">
    <property type="entry name" value="Glyco_tranf_2_4"/>
    <property type="match status" value="1"/>
</dbReference>
<comment type="caution">
    <text evidence="1">The sequence shown here is derived from an EMBL/GenBank/DDBJ whole genome shotgun (WGS) entry which is preliminary data.</text>
</comment>
<protein>
    <submittedName>
        <fullName evidence="1">Glycosyltransferase family 2 protein</fullName>
    </submittedName>
</protein>
<organism evidence="1 2">
    <name type="scientific">Brytella acorum</name>
    <dbReference type="NCBI Taxonomy" id="2959299"/>
    <lineage>
        <taxon>Bacteria</taxon>
        <taxon>Pseudomonadati</taxon>
        <taxon>Pseudomonadota</taxon>
        <taxon>Alphaproteobacteria</taxon>
        <taxon>Acetobacterales</taxon>
        <taxon>Acetobacteraceae</taxon>
        <taxon>Brytella</taxon>
    </lineage>
</organism>
<dbReference type="Proteomes" id="UP001176960">
    <property type="component" value="Unassembled WGS sequence"/>
</dbReference>
<keyword evidence="2" id="KW-1185">Reference proteome</keyword>
<reference evidence="1" key="1">
    <citation type="submission" date="2023-03" db="EMBL/GenBank/DDBJ databases">
        <authorList>
            <person name="Cleenwerck I."/>
        </authorList>
    </citation>
    <scope>NUCLEOTIDE SEQUENCE</scope>
    <source>
        <strain evidence="1">LMG 32879</strain>
    </source>
</reference>
<dbReference type="AlphaFoldDB" id="A0AA35UX34"/>
<accession>A0AA35UX34</accession>
<dbReference type="EMBL" id="CATKSH010000012">
    <property type="protein sequence ID" value="CAI9121243.1"/>
    <property type="molecule type" value="Genomic_DNA"/>
</dbReference>
<name>A0AA35UX34_9PROT</name>
<gene>
    <name evidence="1" type="ORF">LMG32879_002090</name>
</gene>
<evidence type="ECO:0000313" key="1">
    <source>
        <dbReference type="EMBL" id="CAI9121243.1"/>
    </source>
</evidence>